<evidence type="ECO:0000313" key="2">
    <source>
        <dbReference type="EnsemblPlants" id="KEH26700"/>
    </source>
</evidence>
<name>A0A072ULI4_MEDTR</name>
<dbReference type="AlphaFoldDB" id="A0A072ULI4"/>
<organism evidence="1 3">
    <name type="scientific">Medicago truncatula</name>
    <name type="common">Barrel medic</name>
    <name type="synonym">Medicago tribuloides</name>
    <dbReference type="NCBI Taxonomy" id="3880"/>
    <lineage>
        <taxon>Eukaryota</taxon>
        <taxon>Viridiplantae</taxon>
        <taxon>Streptophyta</taxon>
        <taxon>Embryophyta</taxon>
        <taxon>Tracheophyta</taxon>
        <taxon>Spermatophyta</taxon>
        <taxon>Magnoliopsida</taxon>
        <taxon>eudicotyledons</taxon>
        <taxon>Gunneridae</taxon>
        <taxon>Pentapetalae</taxon>
        <taxon>rosids</taxon>
        <taxon>fabids</taxon>
        <taxon>Fabales</taxon>
        <taxon>Fabaceae</taxon>
        <taxon>Papilionoideae</taxon>
        <taxon>50 kb inversion clade</taxon>
        <taxon>NPAAA clade</taxon>
        <taxon>Hologalegina</taxon>
        <taxon>IRL clade</taxon>
        <taxon>Trifolieae</taxon>
        <taxon>Medicago</taxon>
    </lineage>
</organism>
<dbReference type="SUPFAM" id="SSF52047">
    <property type="entry name" value="RNI-like"/>
    <property type="match status" value="1"/>
</dbReference>
<dbReference type="Pfam" id="PF00560">
    <property type="entry name" value="LRR_1"/>
    <property type="match status" value="2"/>
</dbReference>
<keyword evidence="3" id="KW-1185">Reference proteome</keyword>
<reference evidence="1 3" key="1">
    <citation type="journal article" date="2011" name="Nature">
        <title>The Medicago genome provides insight into the evolution of rhizobial symbioses.</title>
        <authorList>
            <person name="Young N.D."/>
            <person name="Debelle F."/>
            <person name="Oldroyd G.E."/>
            <person name="Geurts R."/>
            <person name="Cannon S.B."/>
            <person name="Udvardi M.K."/>
            <person name="Benedito V.A."/>
            <person name="Mayer K.F."/>
            <person name="Gouzy J."/>
            <person name="Schoof H."/>
            <person name="Van de Peer Y."/>
            <person name="Proost S."/>
            <person name="Cook D.R."/>
            <person name="Meyers B.C."/>
            <person name="Spannagl M."/>
            <person name="Cheung F."/>
            <person name="De Mita S."/>
            <person name="Krishnakumar V."/>
            <person name="Gundlach H."/>
            <person name="Zhou S."/>
            <person name="Mudge J."/>
            <person name="Bharti A.K."/>
            <person name="Murray J.D."/>
            <person name="Naoumkina M.A."/>
            <person name="Rosen B."/>
            <person name="Silverstein K.A."/>
            <person name="Tang H."/>
            <person name="Rombauts S."/>
            <person name="Zhao P.X."/>
            <person name="Zhou P."/>
            <person name="Barbe V."/>
            <person name="Bardou P."/>
            <person name="Bechner M."/>
            <person name="Bellec A."/>
            <person name="Berger A."/>
            <person name="Berges H."/>
            <person name="Bidwell S."/>
            <person name="Bisseling T."/>
            <person name="Choisne N."/>
            <person name="Couloux A."/>
            <person name="Denny R."/>
            <person name="Deshpande S."/>
            <person name="Dai X."/>
            <person name="Doyle J.J."/>
            <person name="Dudez A.M."/>
            <person name="Farmer A.D."/>
            <person name="Fouteau S."/>
            <person name="Franken C."/>
            <person name="Gibelin C."/>
            <person name="Gish J."/>
            <person name="Goldstein S."/>
            <person name="Gonzalez A.J."/>
            <person name="Green P.J."/>
            <person name="Hallab A."/>
            <person name="Hartog M."/>
            <person name="Hua A."/>
            <person name="Humphray S.J."/>
            <person name="Jeong D.H."/>
            <person name="Jing Y."/>
            <person name="Jocker A."/>
            <person name="Kenton S.M."/>
            <person name="Kim D.J."/>
            <person name="Klee K."/>
            <person name="Lai H."/>
            <person name="Lang C."/>
            <person name="Lin S."/>
            <person name="Macmil S.L."/>
            <person name="Magdelenat G."/>
            <person name="Matthews L."/>
            <person name="McCorrison J."/>
            <person name="Monaghan E.L."/>
            <person name="Mun J.H."/>
            <person name="Najar F.Z."/>
            <person name="Nicholson C."/>
            <person name="Noirot C."/>
            <person name="O'Bleness M."/>
            <person name="Paule C.R."/>
            <person name="Poulain J."/>
            <person name="Prion F."/>
            <person name="Qin B."/>
            <person name="Qu C."/>
            <person name="Retzel E.F."/>
            <person name="Riddle C."/>
            <person name="Sallet E."/>
            <person name="Samain S."/>
            <person name="Samson N."/>
            <person name="Sanders I."/>
            <person name="Saurat O."/>
            <person name="Scarpelli C."/>
            <person name="Schiex T."/>
            <person name="Segurens B."/>
            <person name="Severin A.J."/>
            <person name="Sherrier D.J."/>
            <person name="Shi R."/>
            <person name="Sims S."/>
            <person name="Singer S.R."/>
            <person name="Sinharoy S."/>
            <person name="Sterck L."/>
            <person name="Viollet A."/>
            <person name="Wang B.B."/>
            <person name="Wang K."/>
            <person name="Wang M."/>
            <person name="Wang X."/>
            <person name="Warfsmann J."/>
            <person name="Weissenbach J."/>
            <person name="White D.D."/>
            <person name="White J.D."/>
            <person name="Wiley G.B."/>
            <person name="Wincker P."/>
            <person name="Xing Y."/>
            <person name="Yang L."/>
            <person name="Yao Z."/>
            <person name="Ying F."/>
            <person name="Zhai J."/>
            <person name="Zhou L."/>
            <person name="Zuber A."/>
            <person name="Denarie J."/>
            <person name="Dixon R.A."/>
            <person name="May G.D."/>
            <person name="Schwartz D.C."/>
            <person name="Rogers J."/>
            <person name="Quetier F."/>
            <person name="Town C.D."/>
            <person name="Roe B.A."/>
        </authorList>
    </citation>
    <scope>NUCLEOTIDE SEQUENCE [LARGE SCALE GENOMIC DNA]</scope>
    <source>
        <strain evidence="1">A17</strain>
        <strain evidence="2 3">cv. Jemalong A17</strain>
    </source>
</reference>
<evidence type="ECO:0000313" key="1">
    <source>
        <dbReference type="EMBL" id="KEH26700.1"/>
    </source>
</evidence>
<dbReference type="InterPro" id="IPR001611">
    <property type="entry name" value="Leu-rich_rpt"/>
</dbReference>
<dbReference type="HOGENOM" id="CLU_1121533_0_0_1"/>
<dbReference type="InterPro" id="IPR032675">
    <property type="entry name" value="LRR_dom_sf"/>
</dbReference>
<reference evidence="2" key="3">
    <citation type="submission" date="2015-04" db="UniProtKB">
        <authorList>
            <consortium name="EnsemblPlants"/>
        </authorList>
    </citation>
    <scope>IDENTIFICATION</scope>
    <source>
        <strain evidence="2">cv. Jemalong A17</strain>
    </source>
</reference>
<proteinExistence type="predicted"/>
<gene>
    <name evidence="1" type="ordered locus">MTR_6g471220</name>
</gene>
<dbReference type="Proteomes" id="UP000002051">
    <property type="component" value="Chromosome 6"/>
</dbReference>
<dbReference type="EMBL" id="CM001222">
    <property type="protein sequence ID" value="KEH26700.1"/>
    <property type="molecule type" value="Genomic_DNA"/>
</dbReference>
<protein>
    <submittedName>
        <fullName evidence="1">Resistance domain protein</fullName>
    </submittedName>
</protein>
<accession>A0A072ULI4</accession>
<evidence type="ECO:0000313" key="3">
    <source>
        <dbReference type="Proteomes" id="UP000002051"/>
    </source>
</evidence>
<dbReference type="EnsemblPlants" id="KEH26700">
    <property type="protein sequence ID" value="KEH26700"/>
    <property type="gene ID" value="MTR_6g471220"/>
</dbReference>
<dbReference type="Gene3D" id="3.80.10.10">
    <property type="entry name" value="Ribonuclease Inhibitor"/>
    <property type="match status" value="1"/>
</dbReference>
<reference evidence="1 3" key="2">
    <citation type="journal article" date="2014" name="BMC Genomics">
        <title>An improved genome release (version Mt4.0) for the model legume Medicago truncatula.</title>
        <authorList>
            <person name="Tang H."/>
            <person name="Krishnakumar V."/>
            <person name="Bidwell S."/>
            <person name="Rosen B."/>
            <person name="Chan A."/>
            <person name="Zhou S."/>
            <person name="Gentzbittel L."/>
            <person name="Childs K.L."/>
            <person name="Yandell M."/>
            <person name="Gundlach H."/>
            <person name="Mayer K.F."/>
            <person name="Schwartz D.C."/>
            <person name="Town C.D."/>
        </authorList>
    </citation>
    <scope>GENOME REANNOTATION</scope>
    <source>
        <strain evidence="1">A17</strain>
        <strain evidence="2 3">cv. Jemalong A17</strain>
    </source>
</reference>
<sequence>MNSIVFSNVEHLDLSDNNVSDECLPILLKWFVNVTFLDLSENNFTILPECLGEYHRLKHLYLKFCKALEEIRGIPPNLERLFADECYSLSSSSIRMLMSQKLHESGCTHFHFPNTTGRIPDWFEHQSRGVTIAFWYHKEIPSISFTCIIIRLHYGYSPTVKLFVDGYEKEIGLHEFTRRYETVLNNHTTLLHIKLEEDNELGERLLKNEWIHVEFKLGVICGSMRKRYSKIRKWESTCGRRKATRRGV</sequence>